<evidence type="ECO:0000256" key="6">
    <source>
        <dbReference type="ARBA" id="ARBA00022723"/>
    </source>
</evidence>
<dbReference type="InterPro" id="IPR001128">
    <property type="entry name" value="Cyt_P450"/>
</dbReference>
<dbReference type="Gene3D" id="1.10.630.10">
    <property type="entry name" value="Cytochrome P450"/>
    <property type="match status" value="1"/>
</dbReference>
<dbReference type="GO" id="GO:0016705">
    <property type="term" value="F:oxidoreductase activity, acting on paired donors, with incorporation or reduction of molecular oxygen"/>
    <property type="evidence" value="ECO:0007669"/>
    <property type="project" value="InterPro"/>
</dbReference>
<gene>
    <name evidence="14" type="ORF">ETB97_006441</name>
</gene>
<keyword evidence="8 13" id="KW-0560">Oxidoreductase</keyword>
<dbReference type="GO" id="GO:0005506">
    <property type="term" value="F:iron ion binding"/>
    <property type="evidence" value="ECO:0007669"/>
    <property type="project" value="InterPro"/>
</dbReference>
<dbReference type="EMBL" id="SPNV01000283">
    <property type="protein sequence ID" value="KAF5856985.1"/>
    <property type="molecule type" value="Genomic_DNA"/>
</dbReference>
<comment type="subcellular location">
    <subcellularLocation>
        <location evidence="2">Membrane</location>
    </subcellularLocation>
</comment>
<comment type="similarity">
    <text evidence="3 13">Belongs to the cytochrome P450 family.</text>
</comment>
<dbReference type="InterPro" id="IPR002401">
    <property type="entry name" value="Cyt_P450_E_grp-I"/>
</dbReference>
<keyword evidence="4 12" id="KW-0349">Heme</keyword>
<dbReference type="GO" id="GO:0020037">
    <property type="term" value="F:heme binding"/>
    <property type="evidence" value="ECO:0007669"/>
    <property type="project" value="InterPro"/>
</dbReference>
<evidence type="ECO:0000256" key="2">
    <source>
        <dbReference type="ARBA" id="ARBA00004370"/>
    </source>
</evidence>
<name>A0A8H5ZZ62_PETAA</name>
<dbReference type="PANTHER" id="PTHR24305">
    <property type="entry name" value="CYTOCHROME P450"/>
    <property type="match status" value="1"/>
</dbReference>
<dbReference type="Pfam" id="PF00067">
    <property type="entry name" value="p450"/>
    <property type="match status" value="1"/>
</dbReference>
<evidence type="ECO:0000256" key="3">
    <source>
        <dbReference type="ARBA" id="ARBA00010617"/>
    </source>
</evidence>
<reference evidence="14 15" key="1">
    <citation type="submission" date="2019-04" db="EMBL/GenBank/DDBJ databases">
        <title>Aspergillus burnettii sp. nov., novel species from soil in southeast Queensland.</title>
        <authorList>
            <person name="Gilchrist C.L.M."/>
            <person name="Pitt J.I."/>
            <person name="Lange L."/>
            <person name="Lacey H.J."/>
            <person name="Vuong D."/>
            <person name="Midgley D.J."/>
            <person name="Greenfield P."/>
            <person name="Bradbury M."/>
            <person name="Lacey E."/>
            <person name="Busk P.K."/>
            <person name="Pilgaard B."/>
            <person name="Chooi Y.H."/>
            <person name="Piggott A.M."/>
        </authorList>
    </citation>
    <scope>NUCLEOTIDE SEQUENCE [LARGE SCALE GENOMIC DNA]</scope>
    <source>
        <strain evidence="14 15">FRR 5400</strain>
    </source>
</reference>
<evidence type="ECO:0000256" key="8">
    <source>
        <dbReference type="ARBA" id="ARBA00023002"/>
    </source>
</evidence>
<dbReference type="FunFam" id="1.10.630.10:FF:000063">
    <property type="entry name" value="Cytochrome P450 monooxygenase"/>
    <property type="match status" value="1"/>
</dbReference>
<dbReference type="SUPFAM" id="SSF48264">
    <property type="entry name" value="Cytochrome P450"/>
    <property type="match status" value="1"/>
</dbReference>
<evidence type="ECO:0000256" key="1">
    <source>
        <dbReference type="ARBA" id="ARBA00001971"/>
    </source>
</evidence>
<accession>A0A8H5ZZ62</accession>
<feature type="binding site" description="axial binding residue" evidence="12">
    <location>
        <position position="449"/>
    </location>
    <ligand>
        <name>heme</name>
        <dbReference type="ChEBI" id="CHEBI:30413"/>
    </ligand>
    <ligandPart>
        <name>Fe</name>
        <dbReference type="ChEBI" id="CHEBI:18248"/>
    </ligandPart>
</feature>
<keyword evidence="6 12" id="KW-0479">Metal-binding</keyword>
<evidence type="ECO:0000256" key="13">
    <source>
        <dbReference type="RuleBase" id="RU000461"/>
    </source>
</evidence>
<evidence type="ECO:0000313" key="15">
    <source>
        <dbReference type="Proteomes" id="UP000541154"/>
    </source>
</evidence>
<dbReference type="InterPro" id="IPR017972">
    <property type="entry name" value="Cyt_P450_CS"/>
</dbReference>
<evidence type="ECO:0000256" key="7">
    <source>
        <dbReference type="ARBA" id="ARBA00022989"/>
    </source>
</evidence>
<dbReference type="Proteomes" id="UP000541154">
    <property type="component" value="Unassembled WGS sequence"/>
</dbReference>
<sequence length="513" mass="58205">MTITPWCKVLCRIIYQAWFHPLAKYPGPVLAKFTNLYGAYHAWRGDIHRDMHRCHQKYGDHVRYAPNRVLINTTAALRDIYGHGAHVRKYGGYQVLSSKAANTLTMSDKVQHAHRRRIISQAFSENSLRKLEPAIQARINRFCHLLRRQIPQQSQLADEWTPPFDMAHSYKLASPPVTNLAFDLMTAVSFGADYRTMEEPRFRYVVDAIEKSNVRLSVLMQASKLATGGLDRKLFPSAAQAGARFVKFLRQLLKKRFQQAPTESVIDIFSFLQQCKDPDTGEGLSSMQISTETATFIVAGSDTSSTTMAALSHYLTWSPRCYKRAVGEVRTTFSSADEIVFGAKLNSCIFLRACLDEALRITPPGGGPLWRVVEPGGTQIDGEYVPAGSEFGAGIYAMHHNPRNWPDPGNYMPERWLENRGNDTHETSEKKKKHVRQPYFPFNIGPRSCVGKHLALAQVMLTFAHLLWAFDIRRADADEGWLETEDTEPPEYMLQDHVTGQKEGPFLQFRPRV</sequence>
<keyword evidence="9 12" id="KW-0408">Iron</keyword>
<comment type="caution">
    <text evidence="14">The sequence shown here is derived from an EMBL/GenBank/DDBJ whole genome shotgun (WGS) entry which is preliminary data.</text>
</comment>
<keyword evidence="11" id="KW-0472">Membrane</keyword>
<dbReference type="GO" id="GO:1902181">
    <property type="term" value="P:verruculogen biosynthetic process"/>
    <property type="evidence" value="ECO:0007669"/>
    <property type="project" value="UniProtKB-ARBA"/>
</dbReference>
<keyword evidence="7" id="KW-1133">Transmembrane helix</keyword>
<dbReference type="PANTHER" id="PTHR24305:SF237">
    <property type="entry name" value="CYTOCHROME P450 MONOOXYGENASE ATNE-RELATED"/>
    <property type="match status" value="1"/>
</dbReference>
<evidence type="ECO:0000256" key="10">
    <source>
        <dbReference type="ARBA" id="ARBA00023033"/>
    </source>
</evidence>
<dbReference type="PRINTS" id="PR00463">
    <property type="entry name" value="EP450I"/>
</dbReference>
<dbReference type="CDD" id="cd11061">
    <property type="entry name" value="CYP67-like"/>
    <property type="match status" value="1"/>
</dbReference>
<evidence type="ECO:0000256" key="12">
    <source>
        <dbReference type="PIRSR" id="PIRSR602401-1"/>
    </source>
</evidence>
<dbReference type="GO" id="GO:0016020">
    <property type="term" value="C:membrane"/>
    <property type="evidence" value="ECO:0007669"/>
    <property type="project" value="UniProtKB-SubCell"/>
</dbReference>
<dbReference type="InterPro" id="IPR036396">
    <property type="entry name" value="Cyt_P450_sf"/>
</dbReference>
<evidence type="ECO:0000256" key="11">
    <source>
        <dbReference type="ARBA" id="ARBA00023136"/>
    </source>
</evidence>
<dbReference type="InterPro" id="IPR050121">
    <property type="entry name" value="Cytochrome_P450_monoxygenase"/>
</dbReference>
<evidence type="ECO:0000313" key="14">
    <source>
        <dbReference type="EMBL" id="KAF5856985.1"/>
    </source>
</evidence>
<evidence type="ECO:0000256" key="5">
    <source>
        <dbReference type="ARBA" id="ARBA00022692"/>
    </source>
</evidence>
<protein>
    <recommendedName>
        <fullName evidence="16">Cytochrome P450</fullName>
    </recommendedName>
</protein>
<comment type="cofactor">
    <cofactor evidence="1 12">
        <name>heme</name>
        <dbReference type="ChEBI" id="CHEBI:30413"/>
    </cofactor>
</comment>
<evidence type="ECO:0000256" key="9">
    <source>
        <dbReference type="ARBA" id="ARBA00023004"/>
    </source>
</evidence>
<dbReference type="AlphaFoldDB" id="A0A8H5ZZ62"/>
<dbReference type="GO" id="GO:0004497">
    <property type="term" value="F:monooxygenase activity"/>
    <property type="evidence" value="ECO:0007669"/>
    <property type="project" value="UniProtKB-KW"/>
</dbReference>
<evidence type="ECO:0008006" key="16">
    <source>
        <dbReference type="Google" id="ProtNLM"/>
    </source>
</evidence>
<keyword evidence="15" id="KW-1185">Reference proteome</keyword>
<dbReference type="PROSITE" id="PS00086">
    <property type="entry name" value="CYTOCHROME_P450"/>
    <property type="match status" value="1"/>
</dbReference>
<proteinExistence type="inferred from homology"/>
<keyword evidence="10 13" id="KW-0503">Monooxygenase</keyword>
<keyword evidence="5" id="KW-0812">Transmembrane</keyword>
<evidence type="ECO:0000256" key="4">
    <source>
        <dbReference type="ARBA" id="ARBA00022617"/>
    </source>
</evidence>
<dbReference type="PRINTS" id="PR00385">
    <property type="entry name" value="P450"/>
</dbReference>
<organism evidence="14 15">
    <name type="scientific">Petromyces alliaceus</name>
    <name type="common">Aspergillus alliaceus</name>
    <dbReference type="NCBI Taxonomy" id="209559"/>
    <lineage>
        <taxon>Eukaryota</taxon>
        <taxon>Fungi</taxon>
        <taxon>Dikarya</taxon>
        <taxon>Ascomycota</taxon>
        <taxon>Pezizomycotina</taxon>
        <taxon>Eurotiomycetes</taxon>
        <taxon>Eurotiomycetidae</taxon>
        <taxon>Eurotiales</taxon>
        <taxon>Aspergillaceae</taxon>
        <taxon>Aspergillus</taxon>
        <taxon>Aspergillus subgen. Circumdati</taxon>
    </lineage>
</organism>